<name>A0ABQ2P7R9_9NEIS</name>
<accession>A0ABQ2P7R9</accession>
<evidence type="ECO:0000256" key="1">
    <source>
        <dbReference type="ARBA" id="ARBA00048811"/>
    </source>
</evidence>
<comment type="catalytic activity">
    <reaction evidence="2">
        <text>IMP + diphosphate = hypoxanthine + 5-phospho-alpha-D-ribose 1-diphosphate</text>
        <dbReference type="Rhea" id="RHEA:17973"/>
        <dbReference type="ChEBI" id="CHEBI:17368"/>
        <dbReference type="ChEBI" id="CHEBI:33019"/>
        <dbReference type="ChEBI" id="CHEBI:58017"/>
        <dbReference type="ChEBI" id="CHEBI:58053"/>
        <dbReference type="EC" id="2.4.2.8"/>
    </reaction>
    <physiologicalReaction direction="right-to-left" evidence="2">
        <dbReference type="Rhea" id="RHEA:17975"/>
    </physiologicalReaction>
</comment>
<comment type="catalytic activity">
    <reaction evidence="1">
        <text>GMP + diphosphate = guanine + 5-phospho-alpha-D-ribose 1-diphosphate</text>
        <dbReference type="Rhea" id="RHEA:25424"/>
        <dbReference type="ChEBI" id="CHEBI:16235"/>
        <dbReference type="ChEBI" id="CHEBI:33019"/>
        <dbReference type="ChEBI" id="CHEBI:58017"/>
        <dbReference type="ChEBI" id="CHEBI:58115"/>
        <dbReference type="EC" id="2.4.2.8"/>
    </reaction>
    <physiologicalReaction direction="right-to-left" evidence="1">
        <dbReference type="Rhea" id="RHEA:25426"/>
    </physiologicalReaction>
</comment>
<evidence type="ECO:0000313" key="4">
    <source>
        <dbReference type="EMBL" id="GGP19768.1"/>
    </source>
</evidence>
<dbReference type="SUPFAM" id="SSF53271">
    <property type="entry name" value="PRTase-like"/>
    <property type="match status" value="1"/>
</dbReference>
<proteinExistence type="predicted"/>
<sequence length="190" mass="20992">MIGVSTVTLELPAANTIIDNADCLHTEQEVLAAIDHMAARITDAMSSSNPIVYTIMNGGLIVSGHLLPRLRFPLECSYLHASRYRHETSGGQINWLVPPRDDMKGRTILIIDDILDEGHTLAAVIEDCLKRGAKEVKVAVLVDKLHDRKAPGVKADFVGLEVEDRFLFGCGMDYQGYWRNTLCIYAVKGL</sequence>
<feature type="domain" description="Phosphoribosyltransferase" evidence="3">
    <location>
        <begin position="23"/>
        <end position="174"/>
    </location>
</feature>
<dbReference type="PANTHER" id="PTHR43340:SF1">
    <property type="entry name" value="HYPOXANTHINE PHOSPHORIBOSYLTRANSFERASE"/>
    <property type="match status" value="1"/>
</dbReference>
<protein>
    <submittedName>
        <fullName evidence="4">Hypoxanthine-guanine phosphoribosyltransferase</fullName>
    </submittedName>
</protein>
<keyword evidence="5" id="KW-1185">Reference proteome</keyword>
<dbReference type="PANTHER" id="PTHR43340">
    <property type="entry name" value="HYPOXANTHINE-GUANINE PHOSPHORIBOSYLTRANSFERASE"/>
    <property type="match status" value="1"/>
</dbReference>
<gene>
    <name evidence="4" type="ORF">GCM10010970_12250</name>
</gene>
<dbReference type="InterPro" id="IPR029057">
    <property type="entry name" value="PRTase-like"/>
</dbReference>
<dbReference type="NCBIfam" id="NF006605">
    <property type="entry name" value="PRK09162.1"/>
    <property type="match status" value="1"/>
</dbReference>
<dbReference type="InterPro" id="IPR000836">
    <property type="entry name" value="PRTase_dom"/>
</dbReference>
<keyword evidence="4" id="KW-0808">Transferase</keyword>
<comment type="caution">
    <text evidence="4">The sequence shown here is derived from an EMBL/GenBank/DDBJ whole genome shotgun (WGS) entry which is preliminary data.</text>
</comment>
<reference evidence="5" key="1">
    <citation type="journal article" date="2019" name="Int. J. Syst. Evol. Microbiol.">
        <title>The Global Catalogue of Microorganisms (GCM) 10K type strain sequencing project: providing services to taxonomists for standard genome sequencing and annotation.</title>
        <authorList>
            <consortium name="The Broad Institute Genomics Platform"/>
            <consortium name="The Broad Institute Genome Sequencing Center for Infectious Disease"/>
            <person name="Wu L."/>
            <person name="Ma J."/>
        </authorList>
    </citation>
    <scope>NUCLEOTIDE SEQUENCE [LARGE SCALE GENOMIC DNA]</scope>
    <source>
        <strain evidence="5">CGMCC 1.8859</strain>
    </source>
</reference>
<keyword evidence="4" id="KW-0328">Glycosyltransferase</keyword>
<dbReference type="Pfam" id="PF00156">
    <property type="entry name" value="Pribosyltran"/>
    <property type="match status" value="1"/>
</dbReference>
<evidence type="ECO:0000313" key="5">
    <source>
        <dbReference type="Proteomes" id="UP000637267"/>
    </source>
</evidence>
<dbReference type="EMBL" id="BMLX01000001">
    <property type="protein sequence ID" value="GGP19768.1"/>
    <property type="molecule type" value="Genomic_DNA"/>
</dbReference>
<organism evidence="4 5">
    <name type="scientific">Silvimonas iriomotensis</name>
    <dbReference type="NCBI Taxonomy" id="449662"/>
    <lineage>
        <taxon>Bacteria</taxon>
        <taxon>Pseudomonadati</taxon>
        <taxon>Pseudomonadota</taxon>
        <taxon>Betaproteobacteria</taxon>
        <taxon>Neisseriales</taxon>
        <taxon>Chitinibacteraceae</taxon>
        <taxon>Silvimonas</taxon>
    </lineage>
</organism>
<dbReference type="CDD" id="cd06223">
    <property type="entry name" value="PRTases_typeI"/>
    <property type="match status" value="1"/>
</dbReference>
<dbReference type="Proteomes" id="UP000637267">
    <property type="component" value="Unassembled WGS sequence"/>
</dbReference>
<evidence type="ECO:0000259" key="3">
    <source>
        <dbReference type="Pfam" id="PF00156"/>
    </source>
</evidence>
<dbReference type="InterPro" id="IPR050408">
    <property type="entry name" value="HGPRT"/>
</dbReference>
<evidence type="ECO:0000256" key="2">
    <source>
        <dbReference type="ARBA" id="ARBA00049402"/>
    </source>
</evidence>
<dbReference type="Gene3D" id="3.40.50.2020">
    <property type="match status" value="1"/>
</dbReference>
<dbReference type="GO" id="GO:0016757">
    <property type="term" value="F:glycosyltransferase activity"/>
    <property type="evidence" value="ECO:0007669"/>
    <property type="project" value="UniProtKB-KW"/>
</dbReference>